<protein>
    <submittedName>
        <fullName evidence="2">Uncharacterized protein</fullName>
    </submittedName>
</protein>
<dbReference type="OrthoDB" id="3563164at2759"/>
<organism evidence="2 3">
    <name type="scientific">Cadophora malorum</name>
    <dbReference type="NCBI Taxonomy" id="108018"/>
    <lineage>
        <taxon>Eukaryota</taxon>
        <taxon>Fungi</taxon>
        <taxon>Dikarya</taxon>
        <taxon>Ascomycota</taxon>
        <taxon>Pezizomycotina</taxon>
        <taxon>Leotiomycetes</taxon>
        <taxon>Helotiales</taxon>
        <taxon>Ploettnerulaceae</taxon>
        <taxon>Cadophora</taxon>
    </lineage>
</organism>
<feature type="compositionally biased region" description="Acidic residues" evidence="1">
    <location>
        <begin position="36"/>
        <end position="53"/>
    </location>
</feature>
<evidence type="ECO:0000313" key="2">
    <source>
        <dbReference type="EMBL" id="KAG4412501.1"/>
    </source>
</evidence>
<sequence>MQGASTPLNSVPDFFLGSESINRTAIEGEVLPPTTVDDEDIYSEEEGEISTDDGDSRAGDWEPNMEYGDTLVMDNDHYKESWEVFTAHETATSVQYKRQADTSNLGYDDVLDPHASKRIKIGENTKFESSLKDENVDWSELPNYIPNDDYPAVETFASQVPDSDLRRRRSRQMSAWIGLATALASAREQLAGDDLELFESLIKRPARRTNPMKKIDRWARSNFGAKTRKQDQVKTKTKDTAKLAEDVDASPSRMAGMDHELEALNFL</sequence>
<dbReference type="EMBL" id="JAFJYH010000374">
    <property type="protein sequence ID" value="KAG4412501.1"/>
    <property type="molecule type" value="Genomic_DNA"/>
</dbReference>
<gene>
    <name evidence="2" type="ORF">IFR04_014357</name>
</gene>
<proteinExistence type="predicted"/>
<evidence type="ECO:0000313" key="3">
    <source>
        <dbReference type="Proteomes" id="UP000664132"/>
    </source>
</evidence>
<keyword evidence="3" id="KW-1185">Reference proteome</keyword>
<dbReference type="AlphaFoldDB" id="A0A8H7T3V2"/>
<comment type="caution">
    <text evidence="2">The sequence shown here is derived from an EMBL/GenBank/DDBJ whole genome shotgun (WGS) entry which is preliminary data.</text>
</comment>
<reference evidence="2" key="1">
    <citation type="submission" date="2021-02" db="EMBL/GenBank/DDBJ databases">
        <title>Genome sequence Cadophora malorum strain M34.</title>
        <authorList>
            <person name="Stefanovic E."/>
            <person name="Vu D."/>
            <person name="Scully C."/>
            <person name="Dijksterhuis J."/>
            <person name="Roader J."/>
            <person name="Houbraken J."/>
        </authorList>
    </citation>
    <scope>NUCLEOTIDE SEQUENCE</scope>
    <source>
        <strain evidence="2">M34</strain>
    </source>
</reference>
<name>A0A8H7T3V2_9HELO</name>
<dbReference type="Proteomes" id="UP000664132">
    <property type="component" value="Unassembled WGS sequence"/>
</dbReference>
<feature type="region of interest" description="Disordered" evidence="1">
    <location>
        <begin position="22"/>
        <end position="67"/>
    </location>
</feature>
<evidence type="ECO:0000256" key="1">
    <source>
        <dbReference type="SAM" id="MobiDB-lite"/>
    </source>
</evidence>
<accession>A0A8H7T3V2</accession>